<keyword evidence="1" id="KW-0472">Membrane</keyword>
<reference evidence="3 4" key="1">
    <citation type="submission" date="2016-01" db="EMBL/GenBank/DDBJ databases">
        <title>Genome sequence of Oerskovia enterophila VJag, an agar and cellulose degrading bacterium.</title>
        <authorList>
            <person name="Poehlein A."/>
            <person name="Jag V."/>
            <person name="Bengelsdorf F."/>
            <person name="Duerre P."/>
            <person name="Daniel R."/>
        </authorList>
    </citation>
    <scope>NUCLEOTIDE SEQUENCE [LARGE SCALE GENOMIC DNA]</scope>
    <source>
        <strain evidence="3 4">VJag</strain>
    </source>
</reference>
<dbReference type="PANTHER" id="PTHR40057:SF1">
    <property type="entry name" value="SLR1162 PROTEIN"/>
    <property type="match status" value="1"/>
</dbReference>
<dbReference type="InterPro" id="IPR011008">
    <property type="entry name" value="Dimeric_a/b-barrel"/>
</dbReference>
<evidence type="ECO:0000313" key="4">
    <source>
        <dbReference type="Proteomes" id="UP000076447"/>
    </source>
</evidence>
<dbReference type="InterPro" id="IPR007138">
    <property type="entry name" value="ABM_dom"/>
</dbReference>
<proteinExistence type="predicted"/>
<keyword evidence="1" id="KW-1133">Transmembrane helix</keyword>
<dbReference type="PANTHER" id="PTHR40057">
    <property type="entry name" value="SLR1162 PROTEIN"/>
    <property type="match status" value="1"/>
</dbReference>
<feature type="transmembrane region" description="Helical" evidence="1">
    <location>
        <begin position="136"/>
        <end position="157"/>
    </location>
</feature>
<dbReference type="Proteomes" id="UP000076447">
    <property type="component" value="Unassembled WGS sequence"/>
</dbReference>
<dbReference type="InterPro" id="IPR038762">
    <property type="entry name" value="ABM_predict"/>
</dbReference>
<comment type="caution">
    <text evidence="3">The sequence shown here is derived from an EMBL/GenBank/DDBJ whole genome shotgun (WGS) entry which is preliminary data.</text>
</comment>
<keyword evidence="1" id="KW-0812">Transmembrane</keyword>
<dbReference type="Pfam" id="PF03992">
    <property type="entry name" value="ABM"/>
    <property type="match status" value="1"/>
</dbReference>
<evidence type="ECO:0000256" key="1">
    <source>
        <dbReference type="SAM" id="Phobius"/>
    </source>
</evidence>
<feature type="transmembrane region" description="Helical" evidence="1">
    <location>
        <begin position="169"/>
        <end position="188"/>
    </location>
</feature>
<feature type="domain" description="ABM" evidence="2">
    <location>
        <begin position="17"/>
        <end position="89"/>
    </location>
</feature>
<dbReference type="RefSeq" id="WP_068708200.1">
    <property type="nucleotide sequence ID" value="NZ_LRIE01000069.1"/>
</dbReference>
<name>A0A165S3F8_9CELL</name>
<organism evidence="3 4">
    <name type="scientific">Oerskovia enterophila</name>
    <dbReference type="NCBI Taxonomy" id="43678"/>
    <lineage>
        <taxon>Bacteria</taxon>
        <taxon>Bacillati</taxon>
        <taxon>Actinomycetota</taxon>
        <taxon>Actinomycetes</taxon>
        <taxon>Micrococcales</taxon>
        <taxon>Cellulomonadaceae</taxon>
        <taxon>Oerskovia</taxon>
    </lineage>
</organism>
<dbReference type="EMBL" id="LRIE01000069">
    <property type="protein sequence ID" value="KZM35499.1"/>
    <property type="molecule type" value="Genomic_DNA"/>
</dbReference>
<evidence type="ECO:0000259" key="2">
    <source>
        <dbReference type="Pfam" id="PF03992"/>
    </source>
</evidence>
<accession>A0A165S3F8</accession>
<sequence length="198" mass="22350">MTAPSAGTAGRSPDRPVTVSIHRRIHPDLVPDATRWVQAGVNMANTYPGFLGSGWVRAAKDSHDWHMLYRFADESTLDAWDSSPERVAWLQEGQGLVEEQRVERRTGIEGWFDAPARVEEPQISAERAPARWKQSVSIWLGFFPVNLAFTLLMSWAVPRFGELPVLPRVLVTTLVLTPIMTYAVLPWVTRRLAPWLAH</sequence>
<dbReference type="OrthoDB" id="6986893at2"/>
<dbReference type="PATRIC" id="fig|43678.3.peg.1841"/>
<dbReference type="SUPFAM" id="SSF54909">
    <property type="entry name" value="Dimeric alpha+beta barrel"/>
    <property type="match status" value="1"/>
</dbReference>
<dbReference type="STRING" id="43678.OJAG_17610"/>
<evidence type="ECO:0000313" key="3">
    <source>
        <dbReference type="EMBL" id="KZM35499.1"/>
    </source>
</evidence>
<dbReference type="Gene3D" id="3.30.70.100">
    <property type="match status" value="1"/>
</dbReference>
<gene>
    <name evidence="3" type="ORF">OJAG_17610</name>
</gene>
<protein>
    <recommendedName>
        <fullName evidence="2">ABM domain-containing protein</fullName>
    </recommendedName>
</protein>
<dbReference type="AlphaFoldDB" id="A0A165S3F8"/>